<proteinExistence type="predicted"/>
<keyword evidence="2" id="KW-1185">Reference proteome</keyword>
<dbReference type="KEGG" id="plyc:GXP70_16270"/>
<dbReference type="AlphaFoldDB" id="A0A6C0FW57"/>
<evidence type="ECO:0000313" key="1">
    <source>
        <dbReference type="EMBL" id="QHT61358.1"/>
    </source>
</evidence>
<dbReference type="RefSeq" id="WP_162357797.1">
    <property type="nucleotide sequence ID" value="NZ_CP048209.1"/>
</dbReference>
<protein>
    <submittedName>
        <fullName evidence="1">Uncharacterized protein</fullName>
    </submittedName>
</protein>
<gene>
    <name evidence="1" type="ORF">GXP70_16270</name>
</gene>
<reference evidence="1 2" key="1">
    <citation type="submission" date="2020-01" db="EMBL/GenBank/DDBJ databases">
        <title>Paenibacillus sp. nov., isolated from tomato rhizosphere.</title>
        <authorList>
            <person name="Weon H.-Y."/>
            <person name="Lee S.A."/>
        </authorList>
    </citation>
    <scope>NUCLEOTIDE SEQUENCE [LARGE SCALE GENOMIC DNA]</scope>
    <source>
        <strain evidence="1 2">12200R-189</strain>
    </source>
</reference>
<accession>A0A6C0FW57</accession>
<dbReference type="Proteomes" id="UP000476064">
    <property type="component" value="Chromosome"/>
</dbReference>
<name>A0A6C0FW57_9BACL</name>
<organism evidence="1 2">
    <name type="scientific">Paenibacillus lycopersici</name>
    <dbReference type="NCBI Taxonomy" id="2704462"/>
    <lineage>
        <taxon>Bacteria</taxon>
        <taxon>Bacillati</taxon>
        <taxon>Bacillota</taxon>
        <taxon>Bacilli</taxon>
        <taxon>Bacillales</taxon>
        <taxon>Paenibacillaceae</taxon>
        <taxon>Paenibacillus</taxon>
    </lineage>
</organism>
<dbReference type="EMBL" id="CP048209">
    <property type="protein sequence ID" value="QHT61358.1"/>
    <property type="molecule type" value="Genomic_DNA"/>
</dbReference>
<evidence type="ECO:0000313" key="2">
    <source>
        <dbReference type="Proteomes" id="UP000476064"/>
    </source>
</evidence>
<sequence>MPIIELMEVARIGALFLPGDSLEEVMPPERRAYPLRVQSGNEFALGDEIDYDEHHFNALKRVLLLTERIEPSRKPSTALWIRRPESPARVEVMVAGRSLPHEGYQIQPAWPELIRAFEGLPTRWDRPFGTTVYYPIRNSDEDIVGVLEVSESTSLFAI</sequence>